<feature type="region of interest" description="Disordered" evidence="2">
    <location>
        <begin position="607"/>
        <end position="639"/>
    </location>
</feature>
<evidence type="ECO:0000256" key="2">
    <source>
        <dbReference type="SAM" id="MobiDB-lite"/>
    </source>
</evidence>
<dbReference type="Pfam" id="PF24914">
    <property type="entry name" value="ACR10_N"/>
    <property type="match status" value="1"/>
</dbReference>
<dbReference type="Proteomes" id="UP001438707">
    <property type="component" value="Unassembled WGS sequence"/>
</dbReference>
<dbReference type="PROSITE" id="PS51671">
    <property type="entry name" value="ACT"/>
    <property type="match status" value="1"/>
</dbReference>
<dbReference type="InterPro" id="IPR056816">
    <property type="entry name" value="ACR2/9/10_N"/>
</dbReference>
<dbReference type="EMBL" id="JALJOS010000004">
    <property type="protein sequence ID" value="KAK9839935.1"/>
    <property type="molecule type" value="Genomic_DNA"/>
</dbReference>
<name>A0AAW1S1T4_9CHLO</name>
<feature type="compositionally biased region" description="Low complexity" evidence="2">
    <location>
        <begin position="333"/>
        <end position="344"/>
    </location>
</feature>
<comment type="caution">
    <text evidence="4">The sequence shown here is derived from an EMBL/GenBank/DDBJ whole genome shotgun (WGS) entry which is preliminary data.</text>
</comment>
<keyword evidence="1" id="KW-0677">Repeat</keyword>
<dbReference type="SUPFAM" id="SSF55021">
    <property type="entry name" value="ACT-like"/>
    <property type="match status" value="1"/>
</dbReference>
<feature type="compositionally biased region" description="Basic and acidic residues" evidence="2">
    <location>
        <begin position="323"/>
        <end position="332"/>
    </location>
</feature>
<protein>
    <recommendedName>
        <fullName evidence="3">ACT domain-containing protein</fullName>
    </recommendedName>
</protein>
<feature type="compositionally biased region" description="Polar residues" evidence="2">
    <location>
        <begin position="546"/>
        <end position="565"/>
    </location>
</feature>
<proteinExistence type="predicted"/>
<evidence type="ECO:0000259" key="3">
    <source>
        <dbReference type="PROSITE" id="PS51671"/>
    </source>
</evidence>
<accession>A0AAW1S1T4</accession>
<feature type="compositionally biased region" description="Polar residues" evidence="2">
    <location>
        <begin position="257"/>
        <end position="267"/>
    </location>
</feature>
<reference evidence="4 5" key="1">
    <citation type="journal article" date="2024" name="Nat. Commun.">
        <title>Phylogenomics reveals the evolutionary origins of lichenization in chlorophyte algae.</title>
        <authorList>
            <person name="Puginier C."/>
            <person name="Libourel C."/>
            <person name="Otte J."/>
            <person name="Skaloud P."/>
            <person name="Haon M."/>
            <person name="Grisel S."/>
            <person name="Petersen M."/>
            <person name="Berrin J.G."/>
            <person name="Delaux P.M."/>
            <person name="Dal Grande F."/>
            <person name="Keller J."/>
        </authorList>
    </citation>
    <scope>NUCLEOTIDE SEQUENCE [LARGE SCALE GENOMIC DNA]</scope>
    <source>
        <strain evidence="4 5">SAG 2145</strain>
    </source>
</reference>
<dbReference type="InterPro" id="IPR002912">
    <property type="entry name" value="ACT_dom"/>
</dbReference>
<dbReference type="AlphaFoldDB" id="A0AAW1S1T4"/>
<feature type="compositionally biased region" description="Low complexity" evidence="2">
    <location>
        <begin position="268"/>
        <end position="280"/>
    </location>
</feature>
<gene>
    <name evidence="4" type="ORF">WJX74_000676</name>
</gene>
<evidence type="ECO:0000256" key="1">
    <source>
        <dbReference type="ARBA" id="ARBA00022737"/>
    </source>
</evidence>
<feature type="domain" description="ACT" evidence="3">
    <location>
        <begin position="401"/>
        <end position="484"/>
    </location>
</feature>
<dbReference type="PANTHER" id="PTHR31096">
    <property type="entry name" value="ACT DOMAIN-CONTAINING PROTEIN ACR4-RELATED"/>
    <property type="match status" value="1"/>
</dbReference>
<dbReference type="InterPro" id="IPR056805">
    <property type="entry name" value="ACT_ACR9/10_C"/>
</dbReference>
<dbReference type="InterPro" id="IPR040217">
    <property type="entry name" value="ACR1-12"/>
</dbReference>
<organism evidence="4 5">
    <name type="scientific">Apatococcus lobatus</name>
    <dbReference type="NCBI Taxonomy" id="904363"/>
    <lineage>
        <taxon>Eukaryota</taxon>
        <taxon>Viridiplantae</taxon>
        <taxon>Chlorophyta</taxon>
        <taxon>core chlorophytes</taxon>
        <taxon>Trebouxiophyceae</taxon>
        <taxon>Chlorellales</taxon>
        <taxon>Chlorellaceae</taxon>
        <taxon>Apatococcus</taxon>
    </lineage>
</organism>
<evidence type="ECO:0000313" key="4">
    <source>
        <dbReference type="EMBL" id="KAK9839935.1"/>
    </source>
</evidence>
<dbReference type="Pfam" id="PF24926">
    <property type="entry name" value="ACT_ACR9_C"/>
    <property type="match status" value="1"/>
</dbReference>
<feature type="compositionally biased region" description="Low complexity" evidence="2">
    <location>
        <begin position="357"/>
        <end position="368"/>
    </location>
</feature>
<evidence type="ECO:0000313" key="5">
    <source>
        <dbReference type="Proteomes" id="UP001438707"/>
    </source>
</evidence>
<dbReference type="PANTHER" id="PTHR31096:SF65">
    <property type="entry name" value="ACT DOMAIN-CONTAINING PROTEIN ACR9"/>
    <property type="match status" value="1"/>
</dbReference>
<dbReference type="InterPro" id="IPR045865">
    <property type="entry name" value="ACT-like_dom_sf"/>
</dbReference>
<feature type="region of interest" description="Disordered" evidence="2">
    <location>
        <begin position="533"/>
        <end position="565"/>
    </location>
</feature>
<keyword evidence="5" id="KW-1185">Reference proteome</keyword>
<dbReference type="Pfam" id="PF24931">
    <property type="entry name" value="ACT_ACR9_3rd"/>
    <property type="match status" value="1"/>
</dbReference>
<feature type="region of interest" description="Disordered" evidence="2">
    <location>
        <begin position="217"/>
        <end position="373"/>
    </location>
</feature>
<feature type="compositionally biased region" description="Polar residues" evidence="2">
    <location>
        <begin position="289"/>
        <end position="302"/>
    </location>
</feature>
<sequence>MGDFSLSSTLGGFGTSVFGEDPSLGASYGLDDETISIRSLPGQTEESPSRELRISCPDATGLGCDISRMLLDFGISIIAGDISTDGKWCFLILEVELAPGVPARWSLLRQRLEHICPLSHSLPYLMRIKGSQPRAFQHPFLLRITASDRRSVLHSLAHCLMEADVTVFKARIRTGKAKQVTDEFWVYDNRCELPNDIRARQIQNQVRGFLRQVDASLDISPAPRDSGDEQDPGAELMQRSACKDATPSPPLRKLLSAASSQNLTTLRSSSSPTSSMHSGSQLPGRHSEQGASYSSLDGSQNGADVVAAPSSSQPGSAESAGQGHRDDREANGRRSPAAAAAESPWKARADDGPLRPPSAGSSASTSRRSSIEEEPLHGTLKLIHQDVEVNVDNSTASSYSSFIISCPNRKGLLYDIFRTFTDVQVRVAYGKVAVKPPGSFEAELFVQEVDGARILDLGMQEALVERVKRAVQQPVDIRLHDLPDASGTQLIIAAPLDSGGRGRPRVMYDVSAAVAAEGLTVQQADIRIQPIGMPISSDSADVDQNPAKQQIQSEPRHSSSSSDLQNALARPLEVHCFLICLPTGGPVADPTLRRAMWRAIRDQLIGNPLSRSNTPQQGPAPLRSKAQSLTSSFHRWRKY</sequence>